<dbReference type="SUPFAM" id="SSF51905">
    <property type="entry name" value="FAD/NAD(P)-binding domain"/>
    <property type="match status" value="1"/>
</dbReference>
<evidence type="ECO:0000256" key="2">
    <source>
        <dbReference type="ARBA" id="ARBA00023002"/>
    </source>
</evidence>
<dbReference type="AlphaFoldDB" id="A0A0M0F9E3"/>
<dbReference type="InterPro" id="IPR003953">
    <property type="entry name" value="FAD-dep_OxRdtase_2_FAD-bd"/>
</dbReference>
<dbReference type="InterPro" id="IPR027477">
    <property type="entry name" value="Succ_DH/fumarate_Rdtase_cat_sf"/>
</dbReference>
<dbReference type="Gene3D" id="3.50.50.60">
    <property type="entry name" value="FAD/NAD(P)-binding domain"/>
    <property type="match status" value="1"/>
</dbReference>
<evidence type="ECO:0000313" key="4">
    <source>
        <dbReference type="EMBL" id="KON73811.1"/>
    </source>
</evidence>
<keyword evidence="1" id="KW-0285">Flavoprotein</keyword>
<keyword evidence="2" id="KW-0560">Oxidoreductase</keyword>
<feature type="domain" description="FAD-dependent oxidoreductase 2 FAD-binding" evidence="3">
    <location>
        <begin position="40"/>
        <end position="585"/>
    </location>
</feature>
<dbReference type="NCBIfam" id="NF009472">
    <property type="entry name" value="PRK12834.1"/>
    <property type="match status" value="1"/>
</dbReference>
<evidence type="ECO:0000313" key="5">
    <source>
        <dbReference type="Proteomes" id="UP000037387"/>
    </source>
</evidence>
<protein>
    <submittedName>
        <fullName evidence="4">FAD-binding dehydrogenase</fullName>
    </submittedName>
</protein>
<dbReference type="PIRSF" id="PIRSF036654">
    <property type="entry name" value="UCP036654"/>
    <property type="match status" value="1"/>
</dbReference>
<name>A0A0M0F9E3_CELCE</name>
<sequence length="604" mass="63722">MVAHDYPGLPVAGHVLYSSRMSDSAVDSSVSSPTIENPEVVVVGAGLAGLVAATELTAAGRRVVLLDQEPAASLGGQAWWSFGGLFLVGSPEQRRMGVTDSAELAFDDWLGSARFAPGADRGEGPDRHGYAWARGFVDFAAGEMRGWLHDKGVRWFPLVQWAERGGYPVTSGADGTAAGGHGNSVPRFHVTWGTGPAILEPFVRAALDARAAGLLDLRFRHRVTSLVVTDGAVTGVRAEVLAPSDVERGAPSSREVVGEVEIAASAVVVTSGGIGANHELVRSRWPQAAGRLPARMLSGVPDSTDGLMIGVAADVGAALVHEDRMWHYPEGIANHSPVWTDHGIRILPGPSSLWLDADGNRLPAPLFPGFDALGALQHVAERGDDHSWFVLNKAIMESEFALSGSEQNPDLTGKDVRLLAQRVLPRAVGPVARFAEQSPEFVWADTPEELAAGMNALVDATPGSRGHVDPDALARIVHLRDEQVRTGLGKDPQVVATAMARRYRVDRLIRVSPPRPLTTPKDGPLLAVRLSVLTRKTLGGLWTDTSARVLRQDGSVLPGLWAAGEAAGFGGGGVHGHRALEGTFLGGCLYSGRVAGRSLAAELG</sequence>
<dbReference type="InterPro" id="IPR014614">
    <property type="entry name" value="KsdD_DH"/>
</dbReference>
<dbReference type="PATRIC" id="fig|1350482.3.peg.1365"/>
<reference evidence="4 5" key="1">
    <citation type="journal article" date="2015" name="Sci. Rep.">
        <title>Functional and structural properties of a novel cellulosome-like multienzyme complex: efficient glycoside hydrolysis of water-insoluble 7-xylosyl-10-deacetylpaclitaxel.</title>
        <authorList>
            <person name="Dou T.Y."/>
            <person name="Luan H.W."/>
            <person name="Ge G.B."/>
            <person name="Dong M.M."/>
            <person name="Zou H.F."/>
            <person name="He Y.Q."/>
            <person name="Cui P."/>
            <person name="Wang J.Y."/>
            <person name="Hao D.C."/>
            <person name="Yang S.L."/>
            <person name="Yang L."/>
        </authorList>
    </citation>
    <scope>NUCLEOTIDE SEQUENCE [LARGE SCALE GENOMIC DNA]</scope>
    <source>
        <strain evidence="4 5">F16</strain>
    </source>
</reference>
<dbReference type="EMBL" id="ATNL01000007">
    <property type="protein sequence ID" value="KON73811.1"/>
    <property type="molecule type" value="Genomic_DNA"/>
</dbReference>
<comment type="caution">
    <text evidence="4">The sequence shown here is derived from an EMBL/GenBank/DDBJ whole genome shotgun (WGS) entry which is preliminary data.</text>
</comment>
<dbReference type="PANTHER" id="PTHR43260">
    <property type="entry name" value="3-KETOSTEROID-DELTA-1-DEHYDROGENASE"/>
    <property type="match status" value="1"/>
</dbReference>
<dbReference type="PANTHER" id="PTHR43260:SF1">
    <property type="entry name" value="KSDD-LIKE STEROID DEHYDROGENASE RV0785"/>
    <property type="match status" value="1"/>
</dbReference>
<keyword evidence="5" id="KW-1185">Reference proteome</keyword>
<accession>A0A0M0F9E3</accession>
<evidence type="ECO:0000259" key="3">
    <source>
        <dbReference type="Pfam" id="PF00890"/>
    </source>
</evidence>
<proteinExistence type="predicted"/>
<evidence type="ECO:0000256" key="1">
    <source>
        <dbReference type="ARBA" id="ARBA00022630"/>
    </source>
</evidence>
<organism evidence="4 5">
    <name type="scientific">Cellulosimicrobium cellulans F16</name>
    <dbReference type="NCBI Taxonomy" id="1350482"/>
    <lineage>
        <taxon>Bacteria</taxon>
        <taxon>Bacillati</taxon>
        <taxon>Actinomycetota</taxon>
        <taxon>Actinomycetes</taxon>
        <taxon>Micrococcales</taxon>
        <taxon>Promicromonosporaceae</taxon>
        <taxon>Cellulosimicrobium</taxon>
    </lineage>
</organism>
<dbReference type="GO" id="GO:0033765">
    <property type="term" value="F:steroid dehydrogenase activity, acting on the CH-CH group of donors"/>
    <property type="evidence" value="ECO:0007669"/>
    <property type="project" value="UniProtKB-ARBA"/>
</dbReference>
<gene>
    <name evidence="4" type="ORF">M768_06820</name>
</gene>
<dbReference type="Pfam" id="PF00890">
    <property type="entry name" value="FAD_binding_2"/>
    <property type="match status" value="1"/>
</dbReference>
<dbReference type="Proteomes" id="UP000037387">
    <property type="component" value="Unassembled WGS sequence"/>
</dbReference>
<dbReference type="InterPro" id="IPR036188">
    <property type="entry name" value="FAD/NAD-bd_sf"/>
</dbReference>
<dbReference type="PRINTS" id="PR00420">
    <property type="entry name" value="RNGMNOXGNASE"/>
</dbReference>
<dbReference type="Gene3D" id="3.90.700.10">
    <property type="entry name" value="Succinate dehydrogenase/fumarate reductase flavoprotein, catalytic domain"/>
    <property type="match status" value="1"/>
</dbReference>